<gene>
    <name evidence="1" type="ORF">AVDCRST_MAG01-01-4842</name>
</gene>
<reference evidence="1" key="1">
    <citation type="submission" date="2020-02" db="EMBL/GenBank/DDBJ databases">
        <authorList>
            <person name="Meier V. D."/>
        </authorList>
    </citation>
    <scope>NUCLEOTIDE SEQUENCE</scope>
    <source>
        <strain evidence="1">AVDCRST_MAG01</strain>
    </source>
</reference>
<feature type="non-terminal residue" evidence="1">
    <location>
        <position position="37"/>
    </location>
</feature>
<sequence>GNGPPRTAWPPLGRGLLDALRGVRRSTLGLLRVALLL</sequence>
<proteinExistence type="predicted"/>
<organism evidence="1">
    <name type="scientific">uncultured Rubrobacteraceae bacterium</name>
    <dbReference type="NCBI Taxonomy" id="349277"/>
    <lineage>
        <taxon>Bacteria</taxon>
        <taxon>Bacillati</taxon>
        <taxon>Actinomycetota</taxon>
        <taxon>Rubrobacteria</taxon>
        <taxon>Rubrobacterales</taxon>
        <taxon>Rubrobacteraceae</taxon>
        <taxon>environmental samples</taxon>
    </lineage>
</organism>
<feature type="non-terminal residue" evidence="1">
    <location>
        <position position="1"/>
    </location>
</feature>
<name>A0A6J4QVF6_9ACTN</name>
<protein>
    <submittedName>
        <fullName evidence="1">Uncharacterized protein</fullName>
    </submittedName>
</protein>
<dbReference type="EMBL" id="CADCUW010000628">
    <property type="protein sequence ID" value="CAA9453273.1"/>
    <property type="molecule type" value="Genomic_DNA"/>
</dbReference>
<dbReference type="AlphaFoldDB" id="A0A6J4QVF6"/>
<accession>A0A6J4QVF6</accession>
<evidence type="ECO:0000313" key="1">
    <source>
        <dbReference type="EMBL" id="CAA9453273.1"/>
    </source>
</evidence>